<evidence type="ECO:0000313" key="2">
    <source>
        <dbReference type="Proteomes" id="UP000094776"/>
    </source>
</evidence>
<accession>A0A1B4PL51</accession>
<sequence length="109" mass="11936">MPLITDTIDLWLPPRIVEARHAHGIRTLADLTVRIPRRRCWWSAIAGLGVAGAHRIEAFFAAHPALSERARALIVAARPAASCRGNSCACRMRSTVRAASFARREPPAC</sequence>
<name>A0A1B4PL51_BURCE</name>
<dbReference type="EMBL" id="CP013442">
    <property type="protein sequence ID" value="AOK14658.1"/>
    <property type="molecule type" value="Genomic_DNA"/>
</dbReference>
<evidence type="ECO:0000313" key="1">
    <source>
        <dbReference type="EMBL" id="AOK14658.1"/>
    </source>
</evidence>
<gene>
    <name evidence="1" type="ORF">WT26_00925</name>
</gene>
<dbReference type="Proteomes" id="UP000094776">
    <property type="component" value="Chromosome 3"/>
</dbReference>
<dbReference type="Pfam" id="PF12482">
    <property type="entry name" value="DUF3701"/>
    <property type="match status" value="1"/>
</dbReference>
<protein>
    <submittedName>
        <fullName evidence="1">Uncharacterized protein</fullName>
    </submittedName>
</protein>
<proteinExistence type="predicted"/>
<reference evidence="1 2" key="1">
    <citation type="submission" date="2015-12" db="EMBL/GenBank/DDBJ databases">
        <title>Diversity of Burkholderia near neighbor genomes.</title>
        <authorList>
            <person name="Sahl J."/>
            <person name="Wagner D."/>
            <person name="Keim P."/>
        </authorList>
    </citation>
    <scope>NUCLEOTIDE SEQUENCE [LARGE SCALE GENOMIC DNA]</scope>
    <source>
        <strain evidence="1 2">MSMB1184WGS</strain>
    </source>
</reference>
<dbReference type="AlphaFoldDB" id="A0A1B4PL51"/>
<dbReference type="InterPro" id="IPR022169">
    <property type="entry name" value="DUF3701"/>
</dbReference>
<organism evidence="1 2">
    <name type="scientific">Burkholderia cepacia</name>
    <name type="common">Pseudomonas cepacia</name>
    <dbReference type="NCBI Taxonomy" id="292"/>
    <lineage>
        <taxon>Bacteria</taxon>
        <taxon>Pseudomonadati</taxon>
        <taxon>Pseudomonadota</taxon>
        <taxon>Betaproteobacteria</taxon>
        <taxon>Burkholderiales</taxon>
        <taxon>Burkholderiaceae</taxon>
        <taxon>Burkholderia</taxon>
        <taxon>Burkholderia cepacia complex</taxon>
    </lineage>
</organism>